<evidence type="ECO:0000256" key="1">
    <source>
        <dbReference type="ARBA" id="ARBA00023015"/>
    </source>
</evidence>
<dbReference type="Pfam" id="PF17937">
    <property type="entry name" value="TetR_C_28"/>
    <property type="match status" value="1"/>
</dbReference>
<feature type="DNA-binding region" description="H-T-H motif" evidence="4">
    <location>
        <begin position="26"/>
        <end position="45"/>
    </location>
</feature>
<keyword evidence="3" id="KW-0804">Transcription</keyword>
<accession>A0ABP7FS52</accession>
<dbReference type="InterPro" id="IPR001647">
    <property type="entry name" value="HTH_TetR"/>
</dbReference>
<dbReference type="InterPro" id="IPR041479">
    <property type="entry name" value="TetR_CgmR_C"/>
</dbReference>
<name>A0ABP7FS52_9ACTN</name>
<gene>
    <name evidence="6" type="ORF">GCM10022402_28020</name>
</gene>
<dbReference type="Pfam" id="PF00440">
    <property type="entry name" value="TetR_N"/>
    <property type="match status" value="1"/>
</dbReference>
<dbReference type="SUPFAM" id="SSF46689">
    <property type="entry name" value="Homeodomain-like"/>
    <property type="match status" value="1"/>
</dbReference>
<dbReference type="PANTHER" id="PTHR30055:SF234">
    <property type="entry name" value="HTH-TYPE TRANSCRIPTIONAL REGULATOR BETI"/>
    <property type="match status" value="1"/>
</dbReference>
<dbReference type="Gene3D" id="1.10.357.10">
    <property type="entry name" value="Tetracycline Repressor, domain 2"/>
    <property type="match status" value="1"/>
</dbReference>
<proteinExistence type="predicted"/>
<evidence type="ECO:0000256" key="3">
    <source>
        <dbReference type="ARBA" id="ARBA00023163"/>
    </source>
</evidence>
<evidence type="ECO:0000313" key="7">
    <source>
        <dbReference type="Proteomes" id="UP001500908"/>
    </source>
</evidence>
<organism evidence="6 7">
    <name type="scientific">Salinactinospora qingdaonensis</name>
    <dbReference type="NCBI Taxonomy" id="702744"/>
    <lineage>
        <taxon>Bacteria</taxon>
        <taxon>Bacillati</taxon>
        <taxon>Actinomycetota</taxon>
        <taxon>Actinomycetes</taxon>
        <taxon>Streptosporangiales</taxon>
        <taxon>Nocardiopsidaceae</taxon>
        <taxon>Salinactinospora</taxon>
    </lineage>
</organism>
<protein>
    <submittedName>
        <fullName evidence="6">TetR/AcrR family transcriptional regulator</fullName>
    </submittedName>
</protein>
<evidence type="ECO:0000313" key="6">
    <source>
        <dbReference type="EMBL" id="GAA3746911.1"/>
    </source>
</evidence>
<dbReference type="Proteomes" id="UP001500908">
    <property type="component" value="Unassembled WGS sequence"/>
</dbReference>
<dbReference type="InterPro" id="IPR009057">
    <property type="entry name" value="Homeodomain-like_sf"/>
</dbReference>
<dbReference type="PRINTS" id="PR00455">
    <property type="entry name" value="HTHTETR"/>
</dbReference>
<keyword evidence="2 4" id="KW-0238">DNA-binding</keyword>
<dbReference type="InterPro" id="IPR050109">
    <property type="entry name" value="HTH-type_TetR-like_transc_reg"/>
</dbReference>
<evidence type="ECO:0000259" key="5">
    <source>
        <dbReference type="PROSITE" id="PS50977"/>
    </source>
</evidence>
<keyword evidence="7" id="KW-1185">Reference proteome</keyword>
<sequence>MSSTTRDRILDALQQILIERGPSAATLEAVATAAAVSKGGLLYHFPSKAEMMTALIRRLAERAEAEFRQALEGDEGVTRVFLRVSLPQTSQEAALYWSIIAALRGNEDISAEAREIVHGIFARWSHLLHEEIGDPVLAETVRLVGDGLYLSALADLPQPDPAVLRALTDRLTEQAAVPASSREAVPAEEPRQG</sequence>
<comment type="caution">
    <text evidence="6">The sequence shown here is derived from an EMBL/GenBank/DDBJ whole genome shotgun (WGS) entry which is preliminary data.</text>
</comment>
<evidence type="ECO:0000256" key="2">
    <source>
        <dbReference type="ARBA" id="ARBA00023125"/>
    </source>
</evidence>
<keyword evidence="1" id="KW-0805">Transcription regulation</keyword>
<reference evidence="7" key="1">
    <citation type="journal article" date="2019" name="Int. J. Syst. Evol. Microbiol.">
        <title>The Global Catalogue of Microorganisms (GCM) 10K type strain sequencing project: providing services to taxonomists for standard genome sequencing and annotation.</title>
        <authorList>
            <consortium name="The Broad Institute Genomics Platform"/>
            <consortium name="The Broad Institute Genome Sequencing Center for Infectious Disease"/>
            <person name="Wu L."/>
            <person name="Ma J."/>
        </authorList>
    </citation>
    <scope>NUCLEOTIDE SEQUENCE [LARGE SCALE GENOMIC DNA]</scope>
    <source>
        <strain evidence="7">JCM 17137</strain>
    </source>
</reference>
<feature type="domain" description="HTH tetR-type" evidence="5">
    <location>
        <begin position="3"/>
        <end position="63"/>
    </location>
</feature>
<evidence type="ECO:0000256" key="4">
    <source>
        <dbReference type="PROSITE-ProRule" id="PRU00335"/>
    </source>
</evidence>
<dbReference type="PROSITE" id="PS50977">
    <property type="entry name" value="HTH_TETR_2"/>
    <property type="match status" value="1"/>
</dbReference>
<dbReference type="EMBL" id="BAABDD010000011">
    <property type="protein sequence ID" value="GAA3746911.1"/>
    <property type="molecule type" value="Genomic_DNA"/>
</dbReference>
<dbReference type="PANTHER" id="PTHR30055">
    <property type="entry name" value="HTH-TYPE TRANSCRIPTIONAL REGULATOR RUTR"/>
    <property type="match status" value="1"/>
</dbReference>